<feature type="domain" description="CUB" evidence="3">
    <location>
        <begin position="130"/>
        <end position="242"/>
    </location>
</feature>
<name>A0ABN8SRQ1_9CNID</name>
<protein>
    <recommendedName>
        <fullName evidence="3">CUB domain-containing protein</fullName>
    </recommendedName>
</protein>
<evidence type="ECO:0000259" key="3">
    <source>
        <dbReference type="PROSITE" id="PS01180"/>
    </source>
</evidence>
<keyword evidence="5" id="KW-1185">Reference proteome</keyword>
<dbReference type="InterPro" id="IPR035914">
    <property type="entry name" value="Sperma_CUB_dom_sf"/>
</dbReference>
<dbReference type="SUPFAM" id="SSF49854">
    <property type="entry name" value="Spermadhesin, CUB domain"/>
    <property type="match status" value="1"/>
</dbReference>
<reference evidence="4 5" key="1">
    <citation type="submission" date="2022-05" db="EMBL/GenBank/DDBJ databases">
        <authorList>
            <consortium name="Genoscope - CEA"/>
            <person name="William W."/>
        </authorList>
    </citation>
    <scope>NUCLEOTIDE SEQUENCE [LARGE SCALE GENOMIC DNA]</scope>
</reference>
<dbReference type="Pfam" id="PF16977">
    <property type="entry name" value="ApeC"/>
    <property type="match status" value="1"/>
</dbReference>
<dbReference type="EMBL" id="CALNXI010003764">
    <property type="protein sequence ID" value="CAH3194243.1"/>
    <property type="molecule type" value="Genomic_DNA"/>
</dbReference>
<keyword evidence="1" id="KW-1015">Disulfide bond</keyword>
<dbReference type="InterPro" id="IPR031569">
    <property type="entry name" value="ApeC"/>
</dbReference>
<organism evidence="4 5">
    <name type="scientific">Porites evermanni</name>
    <dbReference type="NCBI Taxonomy" id="104178"/>
    <lineage>
        <taxon>Eukaryota</taxon>
        <taxon>Metazoa</taxon>
        <taxon>Cnidaria</taxon>
        <taxon>Anthozoa</taxon>
        <taxon>Hexacorallia</taxon>
        <taxon>Scleractinia</taxon>
        <taxon>Fungiina</taxon>
        <taxon>Poritidae</taxon>
        <taxon>Porites</taxon>
    </lineage>
</organism>
<evidence type="ECO:0000313" key="4">
    <source>
        <dbReference type="EMBL" id="CAH3194243.1"/>
    </source>
</evidence>
<gene>
    <name evidence="4" type="ORF">PEVE_00027412</name>
</gene>
<dbReference type="Proteomes" id="UP001159427">
    <property type="component" value="Unassembled WGS sequence"/>
</dbReference>
<dbReference type="InterPro" id="IPR000859">
    <property type="entry name" value="CUB_dom"/>
</dbReference>
<evidence type="ECO:0000256" key="1">
    <source>
        <dbReference type="ARBA" id="ARBA00023157"/>
    </source>
</evidence>
<dbReference type="PROSITE" id="PS01180">
    <property type="entry name" value="CUB"/>
    <property type="match status" value="1"/>
</dbReference>
<dbReference type="PANTHER" id="PTHR19324">
    <property type="entry name" value="PERFORIN-LIKE PROTEIN 1"/>
    <property type="match status" value="1"/>
</dbReference>
<evidence type="ECO:0000313" key="5">
    <source>
        <dbReference type="Proteomes" id="UP001159427"/>
    </source>
</evidence>
<dbReference type="PANTHER" id="PTHR19324:SF33">
    <property type="entry name" value="MUCIN-5AC"/>
    <property type="match status" value="1"/>
</dbReference>
<comment type="caution">
    <text evidence="4">The sequence shown here is derived from an EMBL/GenBank/DDBJ whole genome shotgun (WGS) entry which is preliminary data.</text>
</comment>
<evidence type="ECO:0000256" key="2">
    <source>
        <dbReference type="PROSITE-ProRule" id="PRU00059"/>
    </source>
</evidence>
<dbReference type="Gene3D" id="2.60.120.290">
    <property type="entry name" value="Spermadhesin, CUB domain"/>
    <property type="match status" value="1"/>
</dbReference>
<dbReference type="CDD" id="cd00041">
    <property type="entry name" value="CUB"/>
    <property type="match status" value="1"/>
</dbReference>
<sequence>GQYCIYKKGACPHFMHGGFVKWDDENSLNANSKGGTRPGGKYVGDNTEIRFCCRTDGNKREPIILPTKLPFFLLAYGSGECQMVKWAIATSEWIYYDTEKVNNTDGRNWSYPYNAGTQHPTIHYCYYRGCNTSINGTRGTFHSPNYPEKYPDGQYCSWRITVNLAQRIHLVFTTFNLQNENNTDALYVYDGKNEEGKELGVFYGKHPPPIRGIYSSSNQIFVMFISDGSVSYTGFNASYCDNQCPGK</sequence>
<feature type="non-terminal residue" evidence="4">
    <location>
        <position position="1"/>
    </location>
</feature>
<dbReference type="SMART" id="SM00042">
    <property type="entry name" value="CUB"/>
    <property type="match status" value="1"/>
</dbReference>
<comment type="caution">
    <text evidence="2">Lacks conserved residue(s) required for the propagation of feature annotation.</text>
</comment>
<proteinExistence type="predicted"/>
<accession>A0ABN8SRQ1</accession>
<dbReference type="Pfam" id="PF00431">
    <property type="entry name" value="CUB"/>
    <property type="match status" value="1"/>
</dbReference>